<evidence type="ECO:0000259" key="7">
    <source>
        <dbReference type="PROSITE" id="PS51278"/>
    </source>
</evidence>
<evidence type="ECO:0000256" key="3">
    <source>
        <dbReference type="ARBA" id="ARBA00022576"/>
    </source>
</evidence>
<dbReference type="InterPro" id="IPR029055">
    <property type="entry name" value="Ntn_hydrolases_N"/>
</dbReference>
<evidence type="ECO:0000259" key="8">
    <source>
        <dbReference type="PROSITE" id="PS51464"/>
    </source>
</evidence>
<dbReference type="InterPro" id="IPR001347">
    <property type="entry name" value="SIS_dom"/>
</dbReference>
<dbReference type="InterPro" id="IPR046348">
    <property type="entry name" value="SIS_dom_sf"/>
</dbReference>
<dbReference type="PANTHER" id="PTHR10937">
    <property type="entry name" value="GLUCOSAMINE--FRUCTOSE-6-PHOSPHATE AMINOTRANSFERASE, ISOMERIZING"/>
    <property type="match status" value="1"/>
</dbReference>
<keyword evidence="3" id="KW-0032">Aminotransferase</keyword>
<keyword evidence="4" id="KW-0808">Transferase</keyword>
<evidence type="ECO:0000256" key="4">
    <source>
        <dbReference type="ARBA" id="ARBA00022679"/>
    </source>
</evidence>
<dbReference type="EMBL" id="MK500408">
    <property type="protein sequence ID" value="QBK89142.1"/>
    <property type="molecule type" value="Genomic_DNA"/>
</dbReference>
<dbReference type="FunFam" id="3.40.50.10490:FF:000036">
    <property type="entry name" value="Glutamine-fructose-6-phosphate transaminase (Isomerizing), variant"/>
    <property type="match status" value="1"/>
</dbReference>
<dbReference type="InterPro" id="IPR005855">
    <property type="entry name" value="GFAT"/>
</dbReference>
<dbReference type="GO" id="GO:0004360">
    <property type="term" value="F:glutamine-fructose-6-phosphate transaminase (isomerizing) activity"/>
    <property type="evidence" value="ECO:0007669"/>
    <property type="project" value="UniProtKB-EC"/>
</dbReference>
<evidence type="ECO:0000256" key="2">
    <source>
        <dbReference type="ARBA" id="ARBA00012916"/>
    </source>
</evidence>
<dbReference type="Pfam" id="PF01380">
    <property type="entry name" value="SIS"/>
    <property type="match status" value="2"/>
</dbReference>
<dbReference type="SUPFAM" id="SSF53697">
    <property type="entry name" value="SIS domain"/>
    <property type="match status" value="1"/>
</dbReference>
<feature type="domain" description="SIS" evidence="8">
    <location>
        <begin position="488"/>
        <end position="626"/>
    </location>
</feature>
<dbReference type="GO" id="GO:0006047">
    <property type="term" value="P:UDP-N-acetylglucosamine metabolic process"/>
    <property type="evidence" value="ECO:0007669"/>
    <property type="project" value="TreeGrafter"/>
</dbReference>
<accession>A0A481Z0W7</accession>
<evidence type="ECO:0000256" key="1">
    <source>
        <dbReference type="ARBA" id="ARBA00001031"/>
    </source>
</evidence>
<comment type="catalytic activity">
    <reaction evidence="1">
        <text>D-fructose 6-phosphate + L-glutamine = D-glucosamine 6-phosphate + L-glutamate</text>
        <dbReference type="Rhea" id="RHEA:13237"/>
        <dbReference type="ChEBI" id="CHEBI:29985"/>
        <dbReference type="ChEBI" id="CHEBI:58359"/>
        <dbReference type="ChEBI" id="CHEBI:58725"/>
        <dbReference type="ChEBI" id="CHEBI:61527"/>
        <dbReference type="EC" id="2.6.1.16"/>
    </reaction>
</comment>
<evidence type="ECO:0000256" key="6">
    <source>
        <dbReference type="ARBA" id="ARBA00022962"/>
    </source>
</evidence>
<dbReference type="CDD" id="cd05008">
    <property type="entry name" value="SIS_GlmS_GlmD_1"/>
    <property type="match status" value="1"/>
</dbReference>
<evidence type="ECO:0000256" key="5">
    <source>
        <dbReference type="ARBA" id="ARBA00022737"/>
    </source>
</evidence>
<organism evidence="9">
    <name type="scientific">Mimivirus LCMiAC02</name>
    <dbReference type="NCBI Taxonomy" id="2506609"/>
    <lineage>
        <taxon>Viruses</taxon>
        <taxon>Varidnaviria</taxon>
        <taxon>Bamfordvirae</taxon>
        <taxon>Nucleocytoviricota</taxon>
        <taxon>Megaviricetes</taxon>
        <taxon>Imitervirales</taxon>
        <taxon>Mimiviridae</taxon>
        <taxon>Klosneuvirinae</taxon>
    </lineage>
</organism>
<dbReference type="SUPFAM" id="SSF56235">
    <property type="entry name" value="N-terminal nucleophile aminohydrolases (Ntn hydrolases)"/>
    <property type="match status" value="1"/>
</dbReference>
<dbReference type="PANTHER" id="PTHR10937:SF0">
    <property type="entry name" value="GLUTAMINE--FRUCTOSE-6-PHOSPHATE TRANSAMINASE (ISOMERIZING)"/>
    <property type="match status" value="1"/>
</dbReference>
<keyword evidence="5" id="KW-0677">Repeat</keyword>
<proteinExistence type="predicted"/>
<dbReference type="CDD" id="cd05009">
    <property type="entry name" value="SIS_GlmS_GlmD_2"/>
    <property type="match status" value="1"/>
</dbReference>
<dbReference type="Pfam" id="PF13522">
    <property type="entry name" value="GATase_6"/>
    <property type="match status" value="1"/>
</dbReference>
<gene>
    <name evidence="9" type="ORF">LCMiAC02_02360</name>
</gene>
<evidence type="ECO:0000313" key="9">
    <source>
        <dbReference type="EMBL" id="QBK89142.1"/>
    </source>
</evidence>
<dbReference type="InterPro" id="IPR035490">
    <property type="entry name" value="GlmS/FrlB_SIS"/>
</dbReference>
<dbReference type="PROSITE" id="PS51278">
    <property type="entry name" value="GATASE_TYPE_2"/>
    <property type="match status" value="1"/>
</dbReference>
<dbReference type="InterPro" id="IPR035466">
    <property type="entry name" value="GlmS/AgaS_SIS"/>
</dbReference>
<reference evidence="9" key="1">
    <citation type="journal article" date="2019" name="MBio">
        <title>Virus Genomes from Deep Sea Sediments Expand the Ocean Megavirome and Support Independent Origins of Viral Gigantism.</title>
        <authorList>
            <person name="Backstrom D."/>
            <person name="Yutin N."/>
            <person name="Jorgensen S.L."/>
            <person name="Dharamshi J."/>
            <person name="Homa F."/>
            <person name="Zaremba-Niedwiedzka K."/>
            <person name="Spang A."/>
            <person name="Wolf Y.I."/>
            <person name="Koonin E.V."/>
            <person name="Ettema T.J."/>
        </authorList>
    </citation>
    <scope>NUCLEOTIDE SEQUENCE</scope>
</reference>
<dbReference type="PROSITE" id="PS51464">
    <property type="entry name" value="SIS"/>
    <property type="match status" value="2"/>
</dbReference>
<feature type="domain" description="Glutamine amidotransferase type-2" evidence="7">
    <location>
        <begin position="2"/>
        <end position="247"/>
    </location>
</feature>
<dbReference type="EC" id="2.6.1.16" evidence="2"/>
<feature type="domain" description="SIS" evidence="8">
    <location>
        <begin position="315"/>
        <end position="455"/>
    </location>
</feature>
<dbReference type="Gene3D" id="3.60.20.10">
    <property type="entry name" value="Glutamine Phosphoribosylpyrophosphate, subunit 1, domain 1"/>
    <property type="match status" value="1"/>
</dbReference>
<protein>
    <recommendedName>
        <fullName evidence="2">glutamine--fructose-6-phosphate transaminase (isomerizing)</fullName>
        <ecNumber evidence="2">2.6.1.16</ecNumber>
    </recommendedName>
</protein>
<dbReference type="Gene3D" id="3.40.50.10490">
    <property type="entry name" value="Glucose-6-phosphate isomerase like protein, domain 1"/>
    <property type="match status" value="2"/>
</dbReference>
<dbReference type="InterPro" id="IPR017932">
    <property type="entry name" value="GATase_2_dom"/>
</dbReference>
<keyword evidence="6" id="KW-0315">Glutamine amidotransferase</keyword>
<dbReference type="NCBIfam" id="NF001484">
    <property type="entry name" value="PRK00331.1"/>
    <property type="match status" value="1"/>
</dbReference>
<sequence length="636" mass="71222">MCGITGYIGYNEAYKYLIFGLKMLLNRGYDATGMCTINQASLINSRIKETNFSNCTINSNNKFILSKYASEKNSPAIDRLEKDKDMFKGSFIGHCHSRWATTGPKTTPNAHPFISYNGKFSLVHNGIIENYAVLRKELIEEHNISFKSQTDSEVIVNLIEFYYEQHKDTQKAINATLNRLEGTWGLVILCIDEPNNMYIARHGSPLLVGFSDDNTFMIVASEQSGFCKYVSNYVCLNDNDIVLLTKNNGTVKFNKTHKYDVRTVTSDAGALTPYPYKHWTIKEIYEQREASLRAMGMGGRLINDKKVKLGGLERHVNDLIDIDNLILLGCGTSYHAGLLSLNIFKRVAGFNTVQIFDGAEFTKYDIPKNGKTAVIMLSQSGETKDLHRCIKISKDNGLFMMGVINVVDSMIAREVNCGVYLNAGREFSVASTKSFTSQVIVLHLIAVWFAQIKNINAPSRYNIIKGLRNLSMDIKNTIKNNRNICKKVAKYLVNYSSTFILGKKECEASACEAALKIKEISYINAAGYSTSSLKHGPFAILVPSFPIIIIAPDDCNFSYNMNMVGQLNSREAYVICISDKKIINTKCNMIIQIPKNETFASLLSVIPTQLIAYEIALLKDIPCDTPRNLAKICTTY</sequence>
<dbReference type="NCBIfam" id="TIGR01135">
    <property type="entry name" value="glmS"/>
    <property type="match status" value="1"/>
</dbReference>
<name>A0A481Z0W7_9VIRU</name>
<dbReference type="GO" id="GO:0097367">
    <property type="term" value="F:carbohydrate derivative binding"/>
    <property type="evidence" value="ECO:0007669"/>
    <property type="project" value="InterPro"/>
</dbReference>
<dbReference type="GO" id="GO:0006487">
    <property type="term" value="P:protein N-linked glycosylation"/>
    <property type="evidence" value="ECO:0007669"/>
    <property type="project" value="TreeGrafter"/>
</dbReference>
<dbReference type="GO" id="GO:0006002">
    <property type="term" value="P:fructose 6-phosphate metabolic process"/>
    <property type="evidence" value="ECO:0007669"/>
    <property type="project" value="TreeGrafter"/>
</dbReference>